<proteinExistence type="predicted"/>
<reference evidence="1" key="1">
    <citation type="submission" date="2014-11" db="EMBL/GenBank/DDBJ databases">
        <authorList>
            <person name="Amaro Gonzalez C."/>
        </authorList>
    </citation>
    <scope>NUCLEOTIDE SEQUENCE</scope>
</reference>
<sequence>MRRRRQQKLAIRQVDV</sequence>
<dbReference type="AlphaFoldDB" id="A0A0E9PFK7"/>
<evidence type="ECO:0000313" key="1">
    <source>
        <dbReference type="EMBL" id="JAH03067.1"/>
    </source>
</evidence>
<dbReference type="EMBL" id="GBXM01105510">
    <property type="protein sequence ID" value="JAH03067.1"/>
    <property type="molecule type" value="Transcribed_RNA"/>
</dbReference>
<accession>A0A0E9PFK7</accession>
<protein>
    <submittedName>
        <fullName evidence="1">Uncharacterized protein</fullName>
    </submittedName>
</protein>
<organism evidence="1">
    <name type="scientific">Anguilla anguilla</name>
    <name type="common">European freshwater eel</name>
    <name type="synonym">Muraena anguilla</name>
    <dbReference type="NCBI Taxonomy" id="7936"/>
    <lineage>
        <taxon>Eukaryota</taxon>
        <taxon>Metazoa</taxon>
        <taxon>Chordata</taxon>
        <taxon>Craniata</taxon>
        <taxon>Vertebrata</taxon>
        <taxon>Euteleostomi</taxon>
        <taxon>Actinopterygii</taxon>
        <taxon>Neopterygii</taxon>
        <taxon>Teleostei</taxon>
        <taxon>Anguilliformes</taxon>
        <taxon>Anguillidae</taxon>
        <taxon>Anguilla</taxon>
    </lineage>
</organism>
<reference evidence="1" key="2">
    <citation type="journal article" date="2015" name="Fish Shellfish Immunol.">
        <title>Early steps in the European eel (Anguilla anguilla)-Vibrio vulnificus interaction in the gills: Role of the RtxA13 toxin.</title>
        <authorList>
            <person name="Callol A."/>
            <person name="Pajuelo D."/>
            <person name="Ebbesson L."/>
            <person name="Teles M."/>
            <person name="MacKenzie S."/>
            <person name="Amaro C."/>
        </authorList>
    </citation>
    <scope>NUCLEOTIDE SEQUENCE</scope>
</reference>
<name>A0A0E9PFK7_ANGAN</name>